<dbReference type="AlphaFoldDB" id="A0A2K4WQ19"/>
<keyword evidence="2 5" id="KW-0812">Transmembrane</keyword>
<dbReference type="Pfam" id="PF00528">
    <property type="entry name" value="BPD_transp_1"/>
    <property type="match status" value="1"/>
</dbReference>
<dbReference type="GO" id="GO:0005886">
    <property type="term" value="C:plasma membrane"/>
    <property type="evidence" value="ECO:0007669"/>
    <property type="project" value="UniProtKB-SubCell"/>
</dbReference>
<dbReference type="InterPro" id="IPR000515">
    <property type="entry name" value="MetI-like"/>
</dbReference>
<keyword evidence="3 5" id="KW-1133">Transmembrane helix</keyword>
<dbReference type="CDD" id="cd00995">
    <property type="entry name" value="PBP2_NikA_DppA_OppA_like"/>
    <property type="match status" value="1"/>
</dbReference>
<accession>A0A2K4WQ19</accession>
<evidence type="ECO:0000259" key="6">
    <source>
        <dbReference type="PROSITE" id="PS50928"/>
    </source>
</evidence>
<evidence type="ECO:0000256" key="5">
    <source>
        <dbReference type="RuleBase" id="RU363032"/>
    </source>
</evidence>
<gene>
    <name evidence="7" type="ORF">CFBP3840_00935</name>
</gene>
<dbReference type="Gene3D" id="1.10.3720.10">
    <property type="entry name" value="MetI-like"/>
    <property type="match status" value="1"/>
</dbReference>
<dbReference type="PANTHER" id="PTHR30290">
    <property type="entry name" value="PERIPLASMIC BINDING COMPONENT OF ABC TRANSPORTER"/>
    <property type="match status" value="1"/>
</dbReference>
<name>A0A2K4WQ19_PSESX</name>
<evidence type="ECO:0000256" key="3">
    <source>
        <dbReference type="ARBA" id="ARBA00022989"/>
    </source>
</evidence>
<dbReference type="InterPro" id="IPR039424">
    <property type="entry name" value="SBP_5"/>
</dbReference>
<sequence length="708" mass="78894">MTIAHAPLRPHWRSRLRLRLRNGRLAMLLGASLLGVWLLLALFAPWLAPYDPIYQNTELRMLAPHLAHPFGTDNFGRDILSRVIWAARIDLQICVLGVVFPFIIGTFVGALSGYIGGRFDNLCMRVIDIVLAFPFLVLMLAIIAILGPGLSSFYIAMALVGWVSYARLIRSQILVLKESDFALAAKSLGFGHLRILFRHLLPNAMFGSIVFSMSDAVLVLLSGASVSYLGLGVLTIGRREDGTTFDPIKSAQNIDNWVFSNVYDVLIRVDDKGTKLVPGLAESWSISPEGLTYTLKIRPAKFSDGSELTASDAVFSLLRIRDDKGSLWSDSYKIIDKAVATDPRTLVITLKNPSASFLSQLALPNVSILSEKAMKTLGEEAYAEKPVGSGAFTVKEWRRGDRVILAKNPDFWEAPSVSLDGVEWISVPDDNTRMLMVQKGELDAAIYVPFSRVENLKKNPDLVVHLDPSTREDHLLLNHEHGALAKPEVRQALDMAIDKKSLVEAATFGLGTVANSYIPKGALYHYADNLQRPYDPVKAKQMLADAGASDLKLNYVVNAGNEVDEQIAVMLQQQLAKVGVTTTLQKVDPSQSWDMLIAGDYDISVMYWTNDILDPDQKTTFVLGHDTNNNYMTRYKNEKVKELVAAARVEMDPKKREQMYIDLQKMAKADVNWIDLYYSPYISVSRKNIEHFGQNPLGRFTLEETVKK</sequence>
<dbReference type="Proteomes" id="UP000238095">
    <property type="component" value="Chromosome 1"/>
</dbReference>
<dbReference type="Gene3D" id="3.10.105.10">
    <property type="entry name" value="Dipeptide-binding Protein, Domain 3"/>
    <property type="match status" value="1"/>
</dbReference>
<keyword evidence="4 5" id="KW-0472">Membrane</keyword>
<dbReference type="InterPro" id="IPR000914">
    <property type="entry name" value="SBP_5_dom"/>
</dbReference>
<dbReference type="Gene3D" id="3.40.190.10">
    <property type="entry name" value="Periplasmic binding protein-like II"/>
    <property type="match status" value="1"/>
</dbReference>
<dbReference type="InterPro" id="IPR025966">
    <property type="entry name" value="OppC_N"/>
</dbReference>
<dbReference type="Pfam" id="PF12911">
    <property type="entry name" value="OppC_N"/>
    <property type="match status" value="1"/>
</dbReference>
<dbReference type="SUPFAM" id="SSF53850">
    <property type="entry name" value="Periplasmic binding protein-like II"/>
    <property type="match status" value="1"/>
</dbReference>
<evidence type="ECO:0000256" key="1">
    <source>
        <dbReference type="ARBA" id="ARBA00004651"/>
    </source>
</evidence>
<dbReference type="Pfam" id="PF00496">
    <property type="entry name" value="SBP_bac_5"/>
    <property type="match status" value="1"/>
</dbReference>
<evidence type="ECO:0000256" key="4">
    <source>
        <dbReference type="ARBA" id="ARBA00023136"/>
    </source>
</evidence>
<reference evidence="7 8" key="1">
    <citation type="submission" date="2017-11" db="EMBL/GenBank/DDBJ databases">
        <authorList>
            <person name="Han C.G."/>
        </authorList>
    </citation>
    <scope>NUCLEOTIDE SEQUENCE [LARGE SCALE GENOMIC DNA]</scope>
    <source>
        <strain evidence="7">CFBP3840</strain>
    </source>
</reference>
<protein>
    <submittedName>
        <fullName evidence="7">Extracellular solute-binding protein</fullName>
    </submittedName>
</protein>
<dbReference type="GO" id="GO:1904680">
    <property type="term" value="F:peptide transmembrane transporter activity"/>
    <property type="evidence" value="ECO:0007669"/>
    <property type="project" value="TreeGrafter"/>
</dbReference>
<comment type="subcellular location">
    <subcellularLocation>
        <location evidence="1 5">Cell membrane</location>
        <topology evidence="1 5">Multi-pass membrane protein</topology>
    </subcellularLocation>
</comment>
<feature type="transmembrane region" description="Helical" evidence="5">
    <location>
        <begin position="89"/>
        <end position="114"/>
    </location>
</feature>
<feature type="domain" description="ABC transmembrane type-1" evidence="6">
    <location>
        <begin position="87"/>
        <end position="267"/>
    </location>
</feature>
<dbReference type="PROSITE" id="PS50928">
    <property type="entry name" value="ABC_TM1"/>
    <property type="match status" value="1"/>
</dbReference>
<dbReference type="InterPro" id="IPR035906">
    <property type="entry name" value="MetI-like_sf"/>
</dbReference>
<evidence type="ECO:0000256" key="2">
    <source>
        <dbReference type="ARBA" id="ARBA00022692"/>
    </source>
</evidence>
<evidence type="ECO:0000313" key="8">
    <source>
        <dbReference type="Proteomes" id="UP000238095"/>
    </source>
</evidence>
<evidence type="ECO:0000313" key="7">
    <source>
        <dbReference type="EMBL" id="SOS38001.1"/>
    </source>
</evidence>
<keyword evidence="5" id="KW-0813">Transport</keyword>
<dbReference type="CDD" id="cd06261">
    <property type="entry name" value="TM_PBP2"/>
    <property type="match status" value="1"/>
</dbReference>
<dbReference type="SUPFAM" id="SSF161098">
    <property type="entry name" value="MetI-like"/>
    <property type="match status" value="1"/>
</dbReference>
<organism evidence="7 8">
    <name type="scientific">Pseudomonas syringae</name>
    <dbReference type="NCBI Taxonomy" id="317"/>
    <lineage>
        <taxon>Bacteria</taxon>
        <taxon>Pseudomonadati</taxon>
        <taxon>Pseudomonadota</taxon>
        <taxon>Gammaproteobacteria</taxon>
        <taxon>Pseudomonadales</taxon>
        <taxon>Pseudomonadaceae</taxon>
        <taxon>Pseudomonas</taxon>
    </lineage>
</organism>
<dbReference type="EMBL" id="LT963409">
    <property type="protein sequence ID" value="SOS38001.1"/>
    <property type="molecule type" value="Genomic_DNA"/>
</dbReference>
<comment type="similarity">
    <text evidence="5">Belongs to the binding-protein-dependent transport system permease family.</text>
</comment>
<feature type="transmembrane region" description="Helical" evidence="5">
    <location>
        <begin position="126"/>
        <end position="146"/>
    </location>
</feature>
<feature type="transmembrane region" description="Helical" evidence="5">
    <location>
        <begin position="25"/>
        <end position="48"/>
    </location>
</feature>
<dbReference type="Gene3D" id="3.90.76.10">
    <property type="entry name" value="Dipeptide-binding Protein, Domain 1"/>
    <property type="match status" value="1"/>
</dbReference>
<dbReference type="GO" id="GO:0015833">
    <property type="term" value="P:peptide transport"/>
    <property type="evidence" value="ECO:0007669"/>
    <property type="project" value="TreeGrafter"/>
</dbReference>
<proteinExistence type="inferred from homology"/>